<keyword evidence="3" id="KW-1185">Reference proteome</keyword>
<accession>A0A4Y7PMY7</accession>
<dbReference type="STRING" id="50990.A0A4Y7PMY7"/>
<feature type="transmembrane region" description="Helical" evidence="1">
    <location>
        <begin position="67"/>
        <end position="87"/>
    </location>
</feature>
<keyword evidence="1" id="KW-1133">Transmembrane helix</keyword>
<feature type="transmembrane region" description="Helical" evidence="1">
    <location>
        <begin position="7"/>
        <end position="25"/>
    </location>
</feature>
<evidence type="ECO:0000256" key="1">
    <source>
        <dbReference type="SAM" id="Phobius"/>
    </source>
</evidence>
<dbReference type="VEuPathDB" id="FungiDB:BD410DRAFT_808074"/>
<name>A0A4Y7PMY7_9AGAM</name>
<dbReference type="AlphaFoldDB" id="A0A4Y7PMY7"/>
<reference evidence="2 3" key="1">
    <citation type="submission" date="2018-06" db="EMBL/GenBank/DDBJ databases">
        <title>A transcriptomic atlas of mushroom development highlights an independent origin of complex multicellularity.</title>
        <authorList>
            <consortium name="DOE Joint Genome Institute"/>
            <person name="Krizsan K."/>
            <person name="Almasi E."/>
            <person name="Merenyi Z."/>
            <person name="Sahu N."/>
            <person name="Viragh M."/>
            <person name="Koszo T."/>
            <person name="Mondo S."/>
            <person name="Kiss B."/>
            <person name="Balint B."/>
            <person name="Kues U."/>
            <person name="Barry K."/>
            <person name="Hegedus J.C."/>
            <person name="Henrissat B."/>
            <person name="Johnson J."/>
            <person name="Lipzen A."/>
            <person name="Ohm R."/>
            <person name="Nagy I."/>
            <person name="Pangilinan J."/>
            <person name="Yan J."/>
            <person name="Xiong Y."/>
            <person name="Grigoriev I.V."/>
            <person name="Hibbett D.S."/>
            <person name="Nagy L.G."/>
        </authorList>
    </citation>
    <scope>NUCLEOTIDE SEQUENCE [LARGE SCALE GENOMIC DNA]</scope>
    <source>
        <strain evidence="2 3">SZMC22713</strain>
    </source>
</reference>
<proteinExistence type="predicted"/>
<dbReference type="Proteomes" id="UP000294933">
    <property type="component" value="Unassembled WGS sequence"/>
</dbReference>
<evidence type="ECO:0000313" key="3">
    <source>
        <dbReference type="Proteomes" id="UP000294933"/>
    </source>
</evidence>
<organism evidence="2 3">
    <name type="scientific">Rickenella mellea</name>
    <dbReference type="NCBI Taxonomy" id="50990"/>
    <lineage>
        <taxon>Eukaryota</taxon>
        <taxon>Fungi</taxon>
        <taxon>Dikarya</taxon>
        <taxon>Basidiomycota</taxon>
        <taxon>Agaricomycotina</taxon>
        <taxon>Agaricomycetes</taxon>
        <taxon>Hymenochaetales</taxon>
        <taxon>Rickenellaceae</taxon>
        <taxon>Rickenella</taxon>
    </lineage>
</organism>
<dbReference type="EMBL" id="ML170242">
    <property type="protein sequence ID" value="TDL16468.1"/>
    <property type="molecule type" value="Genomic_DNA"/>
</dbReference>
<sequence>MQKYQLLLCPFGIFVIFVLATVVAWKRDAGLKTMSGNPIPNRASNTPFHCILFEAGRSFSVFRAVNSFSIVLAFVTLVFEGLTTVEIHRHRTIMNEYASTSSGTTAMFIRGVVFSVYRVTILGFSVFAVLEPTRNFRVVSGSGIKYNGFIDLIQAALPLVAGITFGSQQDYLDVWCFWKRERTPRVLDPGSVELVLRRLDSP</sequence>
<dbReference type="OrthoDB" id="2896404at2759"/>
<keyword evidence="1" id="KW-0812">Transmembrane</keyword>
<protein>
    <submittedName>
        <fullName evidence="2">Uncharacterized protein</fullName>
    </submittedName>
</protein>
<keyword evidence="1" id="KW-0472">Membrane</keyword>
<evidence type="ECO:0000313" key="2">
    <source>
        <dbReference type="EMBL" id="TDL16468.1"/>
    </source>
</evidence>
<gene>
    <name evidence="2" type="ORF">BD410DRAFT_808074</name>
</gene>
<feature type="transmembrane region" description="Helical" evidence="1">
    <location>
        <begin position="108"/>
        <end position="130"/>
    </location>
</feature>